<dbReference type="AlphaFoldDB" id="A0A3B0RKK6"/>
<evidence type="ECO:0000259" key="1">
    <source>
        <dbReference type="SMART" id="SM01119"/>
    </source>
</evidence>
<sequence length="196" mass="21606">KERIAEIAEAERKTVVDAAARLAKINIQSEIISVGSTPTFLFAKSFDGLTEVRAGVYMFFDLAQFSRKICQLDDIAVSVLATVIGHAKQSRSLIIDAGAFALSKDLSANTFLPDAGYGYVCDPVTMKRLGQLSVDTVHQEHGNIALDEDAWFDRLPIGSMVRILPNHACPTAASFDSYLVVENETIVAEWQRINRW</sequence>
<organism evidence="2">
    <name type="scientific">hydrothermal vent metagenome</name>
    <dbReference type="NCBI Taxonomy" id="652676"/>
    <lineage>
        <taxon>unclassified sequences</taxon>
        <taxon>metagenomes</taxon>
        <taxon>ecological metagenomes</taxon>
    </lineage>
</organism>
<dbReference type="GO" id="GO:0008721">
    <property type="term" value="F:D-serine ammonia-lyase activity"/>
    <property type="evidence" value="ECO:0007669"/>
    <property type="project" value="TreeGrafter"/>
</dbReference>
<dbReference type="PANTHER" id="PTHR28004:SF2">
    <property type="entry name" value="D-SERINE DEHYDRATASE"/>
    <property type="match status" value="1"/>
</dbReference>
<protein>
    <submittedName>
        <fullName evidence="2">D-threo-3-hydroxyaspartate ammonia-lyase</fullName>
        <ecNumber evidence="2">4.3.1.-</ecNumber>
    </submittedName>
</protein>
<dbReference type="PANTHER" id="PTHR28004">
    <property type="entry name" value="ZGC:162816-RELATED"/>
    <property type="match status" value="1"/>
</dbReference>
<accession>A0A3B0RKK6</accession>
<dbReference type="Gene3D" id="2.40.37.20">
    <property type="entry name" value="D-serine dehydratase-like domain"/>
    <property type="match status" value="1"/>
</dbReference>
<feature type="domain" description="D-serine dehydratase-like" evidence="1">
    <location>
        <begin position="76"/>
        <end position="182"/>
    </location>
</feature>
<name>A0A3B0RKK6_9ZZZZ</name>
<keyword evidence="2" id="KW-0456">Lyase</keyword>
<proteinExistence type="predicted"/>
<dbReference type="EMBL" id="UOEC01000051">
    <property type="protein sequence ID" value="VAV88788.1"/>
    <property type="molecule type" value="Genomic_DNA"/>
</dbReference>
<dbReference type="GO" id="GO:0036088">
    <property type="term" value="P:D-serine catabolic process"/>
    <property type="evidence" value="ECO:0007669"/>
    <property type="project" value="TreeGrafter"/>
</dbReference>
<dbReference type="SMART" id="SM01119">
    <property type="entry name" value="D-ser_dehydrat"/>
    <property type="match status" value="1"/>
</dbReference>
<reference evidence="2" key="1">
    <citation type="submission" date="2018-06" db="EMBL/GenBank/DDBJ databases">
        <authorList>
            <person name="Zhirakovskaya E."/>
        </authorList>
    </citation>
    <scope>NUCLEOTIDE SEQUENCE</scope>
</reference>
<dbReference type="InterPro" id="IPR026956">
    <property type="entry name" value="D-ser_dehydrat-like_dom"/>
</dbReference>
<feature type="non-terminal residue" evidence="2">
    <location>
        <position position="1"/>
    </location>
</feature>
<dbReference type="EC" id="4.3.1.-" evidence="2"/>
<dbReference type="Pfam" id="PF14031">
    <property type="entry name" value="D-ser_dehydrat"/>
    <property type="match status" value="1"/>
</dbReference>
<dbReference type="InterPro" id="IPR051466">
    <property type="entry name" value="D-amino_acid_metab_enzyme"/>
</dbReference>
<dbReference type="InterPro" id="IPR042208">
    <property type="entry name" value="D-ser_dehydrat-like_sf"/>
</dbReference>
<gene>
    <name evidence="2" type="ORF">MNBD_ALPHA08-1996</name>
</gene>
<evidence type="ECO:0000313" key="2">
    <source>
        <dbReference type="EMBL" id="VAV88788.1"/>
    </source>
</evidence>